<organism evidence="3 5">
    <name type="scientific">Jejuia pallidilutea</name>
    <dbReference type="NCBI Taxonomy" id="504487"/>
    <lineage>
        <taxon>Bacteria</taxon>
        <taxon>Pseudomonadati</taxon>
        <taxon>Bacteroidota</taxon>
        <taxon>Flavobacteriia</taxon>
        <taxon>Flavobacteriales</taxon>
        <taxon>Flavobacteriaceae</taxon>
        <taxon>Jejuia</taxon>
    </lineage>
</organism>
<comment type="caution">
    <text evidence="3">The sequence shown here is derived from an EMBL/GenBank/DDBJ whole genome shotgun (WGS) entry which is preliminary data.</text>
</comment>
<dbReference type="EMBL" id="BBNY01000005">
    <property type="protein sequence ID" value="GAL89029.1"/>
    <property type="molecule type" value="Genomic_DNA"/>
</dbReference>
<dbReference type="AlphaFoldDB" id="A0A090W1Z3"/>
<dbReference type="Proteomes" id="UP000029641">
    <property type="component" value="Unassembled WGS sequence"/>
</dbReference>
<dbReference type="STRING" id="504487.JCM19538_2018"/>
<name>A0A090W1Z3_9FLAO</name>
<feature type="transmembrane region" description="Helical" evidence="1">
    <location>
        <begin position="6"/>
        <end position="26"/>
    </location>
</feature>
<dbReference type="Proteomes" id="UP000029646">
    <property type="component" value="Unassembled WGS sequence"/>
</dbReference>
<gene>
    <name evidence="2" type="ORF">JCM19301_3872</name>
    <name evidence="3" type="ORF">JCM19302_4203</name>
    <name evidence="4" type="ORF">JCM19538_2018</name>
</gene>
<dbReference type="EMBL" id="BBNR01000001">
    <property type="protein sequence ID" value="GAL65412.1"/>
    <property type="molecule type" value="Genomic_DNA"/>
</dbReference>
<keyword evidence="1" id="KW-1133">Transmembrane helix</keyword>
<proteinExistence type="predicted"/>
<sequence length="332" mass="38794">MVTLKIGLITGIIAGVLTTLVIHIVINKTVSLFVRNVLKPNVLMYQEEGHNDFYVSVKHFCSFLNYYRLKEKLDAIPEDQDVIIDFSLCSFVDHTVMENMHNYHELFIKRGGHFDVIGLDMHNSDSEHPYALRRLLPVPKIIQNNLTRRQTNMESLAQNYHLAYAPKKIKDIEFLYNFLFFNTKTINHIYNKLSYKNDTISLFDIEFSEGDFIAKEVVRSTMLHINLNTNIPEFTLDREGFLEKVYAFAGFKDIPIQKHSNFSNRFYLLGDNEQDITNFFNDNLIHFFESNPYYHVESNGNALLVFSKERLASVKEIKVLFDFGKRLHQVIS</sequence>
<dbReference type="EMBL" id="BBNS01000001">
    <property type="protein sequence ID" value="GAL69474.1"/>
    <property type="molecule type" value="Genomic_DNA"/>
</dbReference>
<keyword evidence="6" id="KW-1185">Reference proteome</keyword>
<reference evidence="6" key="1">
    <citation type="journal article" date="2014" name="Genome Announc.">
        <title>Draft Genome Sequence of Marine Flavobacterium Jejuia pallidilutea Strain 11shimoA1 and Pigmentation Mutants.</title>
        <authorList>
            <person name="Takatani N."/>
            <person name="Nakanishi M."/>
            <person name="Meirelles P."/>
            <person name="Mino S."/>
            <person name="Suda W."/>
            <person name="Oshima K."/>
            <person name="Hattori M."/>
            <person name="Ohkuma M."/>
            <person name="Hosokawa M."/>
            <person name="Miyashita K."/>
            <person name="Thompson F.L."/>
            <person name="Niwa A."/>
            <person name="Sawabe T."/>
            <person name="Sawabe T."/>
        </authorList>
    </citation>
    <scope>NUCLEOTIDE SEQUENCE [LARGE SCALE GENOMIC DNA]</scope>
    <source>
        <strain evidence="6">JCM 19538</strain>
    </source>
</reference>
<keyword evidence="1" id="KW-0812">Transmembrane</keyword>
<keyword evidence="1" id="KW-0472">Membrane</keyword>
<dbReference type="InterPro" id="IPR036513">
    <property type="entry name" value="STAS_dom_sf"/>
</dbReference>
<accession>A0A090W1Z3</accession>
<evidence type="ECO:0000313" key="3">
    <source>
        <dbReference type="EMBL" id="GAL69474.1"/>
    </source>
</evidence>
<dbReference type="Gene3D" id="3.30.750.24">
    <property type="entry name" value="STAS domain"/>
    <property type="match status" value="1"/>
</dbReference>
<evidence type="ECO:0000313" key="6">
    <source>
        <dbReference type="Proteomes" id="UP000030184"/>
    </source>
</evidence>
<dbReference type="RefSeq" id="WP_052414850.1">
    <property type="nucleotide sequence ID" value="NZ_BBNR01000001.1"/>
</dbReference>
<evidence type="ECO:0000313" key="5">
    <source>
        <dbReference type="Proteomes" id="UP000029646"/>
    </source>
</evidence>
<protein>
    <submittedName>
        <fullName evidence="3">Sulfate transporter family protein</fullName>
    </submittedName>
</protein>
<evidence type="ECO:0000313" key="4">
    <source>
        <dbReference type="EMBL" id="GAL89029.1"/>
    </source>
</evidence>
<dbReference type="Proteomes" id="UP000030184">
    <property type="component" value="Unassembled WGS sequence"/>
</dbReference>
<dbReference type="eggNOG" id="COG0659">
    <property type="taxonomic scope" value="Bacteria"/>
</dbReference>
<evidence type="ECO:0000313" key="2">
    <source>
        <dbReference type="EMBL" id="GAL65412.1"/>
    </source>
</evidence>
<evidence type="ECO:0000256" key="1">
    <source>
        <dbReference type="SAM" id="Phobius"/>
    </source>
</evidence>